<comment type="cofactor">
    <cofactor evidence="1">
        <name>Mg(2+)</name>
        <dbReference type="ChEBI" id="CHEBI:18420"/>
    </cofactor>
</comment>
<evidence type="ECO:0000313" key="4">
    <source>
        <dbReference type="EMBL" id="RCL42144.1"/>
    </source>
</evidence>
<dbReference type="InterPro" id="IPR051400">
    <property type="entry name" value="HAD-like_hydrolase"/>
</dbReference>
<dbReference type="Gene3D" id="3.40.50.1000">
    <property type="entry name" value="HAD superfamily/HAD-like"/>
    <property type="match status" value="1"/>
</dbReference>
<organism evidence="4 5">
    <name type="scientific">SAR86 cluster bacterium</name>
    <dbReference type="NCBI Taxonomy" id="2030880"/>
    <lineage>
        <taxon>Bacteria</taxon>
        <taxon>Pseudomonadati</taxon>
        <taxon>Pseudomonadota</taxon>
        <taxon>Gammaproteobacteria</taxon>
        <taxon>SAR86 cluster</taxon>
    </lineage>
</organism>
<protein>
    <submittedName>
        <fullName evidence="4">HAD family hydrolase</fullName>
    </submittedName>
</protein>
<dbReference type="PANTHER" id="PTHR46470:SF4">
    <property type="entry name" value="5-AMINO-6-(5-PHOSPHO-D-RIBITYLAMINO)URACIL PHOSPHATASE YIGB"/>
    <property type="match status" value="1"/>
</dbReference>
<dbReference type="InterPro" id="IPR036412">
    <property type="entry name" value="HAD-like_sf"/>
</dbReference>
<dbReference type="Proteomes" id="UP000253307">
    <property type="component" value="Unassembled WGS sequence"/>
</dbReference>
<evidence type="ECO:0000313" key="5">
    <source>
        <dbReference type="Proteomes" id="UP000253307"/>
    </source>
</evidence>
<name>A0A368BZ36_9GAMM</name>
<evidence type="ECO:0000256" key="2">
    <source>
        <dbReference type="ARBA" id="ARBA00022801"/>
    </source>
</evidence>
<dbReference type="SFLD" id="SFLDG01129">
    <property type="entry name" value="C1.5:_HAD__Beta-PGM__Phosphata"/>
    <property type="match status" value="1"/>
</dbReference>
<dbReference type="Gene3D" id="1.20.120.1600">
    <property type="match status" value="1"/>
</dbReference>
<proteinExistence type="predicted"/>
<dbReference type="NCBIfam" id="TIGR01549">
    <property type="entry name" value="HAD-SF-IA-v1"/>
    <property type="match status" value="1"/>
</dbReference>
<gene>
    <name evidence="4" type="ORF">DBW96_01305</name>
</gene>
<keyword evidence="2 4" id="KW-0378">Hydrolase</keyword>
<dbReference type="GO" id="GO:0016787">
    <property type="term" value="F:hydrolase activity"/>
    <property type="evidence" value="ECO:0007669"/>
    <property type="project" value="UniProtKB-KW"/>
</dbReference>
<dbReference type="NCBIfam" id="TIGR01509">
    <property type="entry name" value="HAD-SF-IA-v3"/>
    <property type="match status" value="1"/>
</dbReference>
<comment type="caution">
    <text evidence="4">The sequence shown here is derived from an EMBL/GenBank/DDBJ whole genome shotgun (WGS) entry which is preliminary data.</text>
</comment>
<dbReference type="SFLD" id="SFLDS00003">
    <property type="entry name" value="Haloacid_Dehalogenase"/>
    <property type="match status" value="1"/>
</dbReference>
<dbReference type="PANTHER" id="PTHR46470">
    <property type="entry name" value="N-ACYLNEURAMINATE-9-PHOSPHATASE"/>
    <property type="match status" value="1"/>
</dbReference>
<dbReference type="Pfam" id="PF00702">
    <property type="entry name" value="Hydrolase"/>
    <property type="match status" value="1"/>
</dbReference>
<dbReference type="AlphaFoldDB" id="A0A368BZ36"/>
<evidence type="ECO:0000256" key="3">
    <source>
        <dbReference type="ARBA" id="ARBA00022842"/>
    </source>
</evidence>
<sequence length="236" mass="27424">MRAKIKAITFDLDDTFWDIGPVIINAEIKTREWIESSLDEEIAWGDYESFMLLREDLIKKDGRLAYDLGALRRESIKHHVRHAFSNEKQLDYFVESAFEIFFDLRQKVTLYPHVKDFLNAASAKLPLGILTNGNADVKKIGIDKFFKCRFTSLDVKSNKPSSKHFKKAVEFFNVLPEEILHVGDDKIADISGCIRAGLNPLWFNNKSNEWDLDLEEPPQISSWKNALEYIEQNYEF</sequence>
<dbReference type="SUPFAM" id="SSF56784">
    <property type="entry name" value="HAD-like"/>
    <property type="match status" value="1"/>
</dbReference>
<reference evidence="4 5" key="1">
    <citation type="journal article" date="2018" name="Microbiome">
        <title>Fine metagenomic profile of the Mediterranean stratified and mixed water columns revealed by assembly and recruitment.</title>
        <authorList>
            <person name="Haro-Moreno J.M."/>
            <person name="Lopez-Perez M."/>
            <person name="De La Torre J.R."/>
            <person name="Picazo A."/>
            <person name="Camacho A."/>
            <person name="Rodriguez-Valera F."/>
        </authorList>
    </citation>
    <scope>NUCLEOTIDE SEQUENCE [LARGE SCALE GENOMIC DNA]</scope>
    <source>
        <strain evidence="4">MED-G82</strain>
    </source>
</reference>
<dbReference type="GO" id="GO:0009231">
    <property type="term" value="P:riboflavin biosynthetic process"/>
    <property type="evidence" value="ECO:0007669"/>
    <property type="project" value="TreeGrafter"/>
</dbReference>
<dbReference type="EMBL" id="QOPE01000006">
    <property type="protein sequence ID" value="RCL42144.1"/>
    <property type="molecule type" value="Genomic_DNA"/>
</dbReference>
<keyword evidence="3" id="KW-0460">Magnesium</keyword>
<evidence type="ECO:0000256" key="1">
    <source>
        <dbReference type="ARBA" id="ARBA00001946"/>
    </source>
</evidence>
<accession>A0A368BZ36</accession>
<dbReference type="InterPro" id="IPR023214">
    <property type="entry name" value="HAD_sf"/>
</dbReference>
<dbReference type="InterPro" id="IPR006439">
    <property type="entry name" value="HAD-SF_hydro_IA"/>
</dbReference>